<proteinExistence type="predicted"/>
<feature type="compositionally biased region" description="Polar residues" evidence="1">
    <location>
        <begin position="114"/>
        <end position="124"/>
    </location>
</feature>
<organism evidence="2 3">
    <name type="scientific">Meganyctiphanes norvegica</name>
    <name type="common">Northern krill</name>
    <name type="synonym">Thysanopoda norvegica</name>
    <dbReference type="NCBI Taxonomy" id="48144"/>
    <lineage>
        <taxon>Eukaryota</taxon>
        <taxon>Metazoa</taxon>
        <taxon>Ecdysozoa</taxon>
        <taxon>Arthropoda</taxon>
        <taxon>Crustacea</taxon>
        <taxon>Multicrustacea</taxon>
        <taxon>Malacostraca</taxon>
        <taxon>Eumalacostraca</taxon>
        <taxon>Eucarida</taxon>
        <taxon>Euphausiacea</taxon>
        <taxon>Euphausiidae</taxon>
        <taxon>Meganyctiphanes</taxon>
    </lineage>
</organism>
<evidence type="ECO:0000256" key="1">
    <source>
        <dbReference type="SAM" id="MobiDB-lite"/>
    </source>
</evidence>
<comment type="caution">
    <text evidence="2">The sequence shown here is derived from an EMBL/GenBank/DDBJ whole genome shotgun (WGS) entry which is preliminary data.</text>
</comment>
<dbReference type="AlphaFoldDB" id="A0AAV2QS41"/>
<keyword evidence="3" id="KW-1185">Reference proteome</keyword>
<dbReference type="Proteomes" id="UP001497623">
    <property type="component" value="Unassembled WGS sequence"/>
</dbReference>
<sequence>VVIMAMVAMVTSEEQKDHHIRRRNAQDRTFDDFDLASGFADIDPELAYTLEDIYEGGEEMLGDNTNMIGRVIRSIFGGRNNKRRPRRRPRQRRPIIIPSQQLSGFLPSARPNPYQFQSFGNSYQPAAHHA</sequence>
<feature type="non-terminal residue" evidence="2">
    <location>
        <position position="130"/>
    </location>
</feature>
<feature type="non-terminal residue" evidence="2">
    <location>
        <position position="1"/>
    </location>
</feature>
<protein>
    <submittedName>
        <fullName evidence="2">Uncharacterized protein</fullName>
    </submittedName>
</protein>
<feature type="compositionally biased region" description="Basic residues" evidence="1">
    <location>
        <begin position="80"/>
        <end position="93"/>
    </location>
</feature>
<reference evidence="2 3" key="1">
    <citation type="submission" date="2024-05" db="EMBL/GenBank/DDBJ databases">
        <authorList>
            <person name="Wallberg A."/>
        </authorList>
    </citation>
    <scope>NUCLEOTIDE SEQUENCE [LARGE SCALE GENOMIC DNA]</scope>
</reference>
<dbReference type="EMBL" id="CAXKWB010009509">
    <property type="protein sequence ID" value="CAL4094999.1"/>
    <property type="molecule type" value="Genomic_DNA"/>
</dbReference>
<evidence type="ECO:0000313" key="3">
    <source>
        <dbReference type="Proteomes" id="UP001497623"/>
    </source>
</evidence>
<feature type="region of interest" description="Disordered" evidence="1">
    <location>
        <begin position="78"/>
        <end position="130"/>
    </location>
</feature>
<gene>
    <name evidence="2" type="ORF">MNOR_LOCUS15296</name>
</gene>
<evidence type="ECO:0000313" key="2">
    <source>
        <dbReference type="EMBL" id="CAL4094999.1"/>
    </source>
</evidence>
<accession>A0AAV2QS41</accession>
<name>A0AAV2QS41_MEGNR</name>